<feature type="binding site" evidence="8">
    <location>
        <position position="217"/>
    </location>
    <ligand>
        <name>Zn(2+)</name>
        <dbReference type="ChEBI" id="CHEBI:29105"/>
    </ligand>
</feature>
<evidence type="ECO:0000256" key="8">
    <source>
        <dbReference type="PIRSR" id="PIRSR038994-3"/>
    </source>
</evidence>
<dbReference type="InterPro" id="IPR011059">
    <property type="entry name" value="Metal-dep_hydrolase_composite"/>
</dbReference>
<dbReference type="OrthoDB" id="9776488at2"/>
<comment type="cofactor">
    <cofactor evidence="8">
        <name>a divalent metal cation</name>
        <dbReference type="ChEBI" id="CHEBI:60240"/>
    </cofactor>
    <text evidence="8">Binds 1 divalent metal cation per subunit.</text>
</comment>
<reference evidence="10 11" key="1">
    <citation type="journal article" date="2015" name="Antonie Van Leeuwenhoek">
        <title>Oricola cellulosilytica gen. nov., sp. nov., a cellulose-degrading bacterium of the family Phyllobacteriaceae isolated from surface seashore water, and emended descriptions of Mesorhizobium loti and Phyllobacterium myrsinacearum.</title>
        <authorList>
            <person name="Hameed A."/>
            <person name="Shahina M."/>
            <person name="Lai W.A."/>
            <person name="Lin S.Y."/>
            <person name="Young L.S."/>
            <person name="Liu Y.C."/>
            <person name="Hsu Y.H."/>
            <person name="Young C.C."/>
        </authorList>
    </citation>
    <scope>NUCLEOTIDE SEQUENCE [LARGE SCALE GENOMIC DNA]</scope>
    <source>
        <strain evidence="10 11">KCTC 52183</strain>
    </source>
</reference>
<dbReference type="Gene3D" id="3.20.20.140">
    <property type="entry name" value="Metal-dependent hydrolases"/>
    <property type="match status" value="1"/>
</dbReference>
<dbReference type="EC" id="3.5.1.25" evidence="10"/>
<dbReference type="PIRSF" id="PIRSF038994">
    <property type="entry name" value="NagA"/>
    <property type="match status" value="1"/>
</dbReference>
<evidence type="ECO:0000256" key="7">
    <source>
        <dbReference type="PIRSR" id="PIRSR038994-2"/>
    </source>
</evidence>
<dbReference type="SUPFAM" id="SSF51556">
    <property type="entry name" value="Metallo-dependent hydrolases"/>
    <property type="match status" value="1"/>
</dbReference>
<accession>A0A4R0PCD1</accession>
<dbReference type="CDD" id="cd00854">
    <property type="entry name" value="NagA"/>
    <property type="match status" value="1"/>
</dbReference>
<sequence>MADRAIRCARIFDGHVWHDDAVLLIDGAHSAGVVTRGDVPAGTSMEDAQGSVLAPGFVDLQVNGGGGVLFNEQPTLEGIRTICQAHARFGTTALLPTLITDTPQITEAAIGAAVDAARASVPGFLGLHLEGPHLSWARRGAHREDLVRPMEESDLRRLVDASAALPVLLVTIAPENVTPDQVARLVAGGVRVSLGHTECSRETALAYVAAGAGLATHLFNAMSPLGHREPGLVGAVLDESALSAGLIADGFHVDPAVIRIALRAKAPPGRIFLVTDAMATIGTDMEGFILNGRKVHRSMGRLTLDDGTLAGADIDMAASVRFLENEVGLPFETSLLMTSRYPAEAIGIGAAKGMLRRGADADFVELDDACRVVRSHVGGVHAFDCRHG</sequence>
<dbReference type="GO" id="GO:0046872">
    <property type="term" value="F:metal ion binding"/>
    <property type="evidence" value="ECO:0007669"/>
    <property type="project" value="UniProtKB-KW"/>
</dbReference>
<dbReference type="NCBIfam" id="TIGR00221">
    <property type="entry name" value="nagA"/>
    <property type="match status" value="1"/>
</dbReference>
<comment type="caution">
    <text evidence="10">The sequence shown here is derived from an EMBL/GenBank/DDBJ whole genome shotgun (WGS) entry which is preliminary data.</text>
</comment>
<dbReference type="InterPro" id="IPR006680">
    <property type="entry name" value="Amidohydro-rel"/>
</dbReference>
<feature type="active site" description="Proton donor/acceptor" evidence="6">
    <location>
        <position position="276"/>
    </location>
</feature>
<keyword evidence="3 5" id="KW-0378">Hydrolase</keyword>
<evidence type="ECO:0000259" key="9">
    <source>
        <dbReference type="Pfam" id="PF01979"/>
    </source>
</evidence>
<evidence type="ECO:0000313" key="10">
    <source>
        <dbReference type="EMBL" id="TCD15121.1"/>
    </source>
</evidence>
<keyword evidence="2 8" id="KW-0479">Metal-binding</keyword>
<feature type="binding site" evidence="8">
    <location>
        <position position="196"/>
    </location>
    <ligand>
        <name>Zn(2+)</name>
        <dbReference type="ChEBI" id="CHEBI:29105"/>
    </ligand>
</feature>
<dbReference type="Proteomes" id="UP000291301">
    <property type="component" value="Unassembled WGS sequence"/>
</dbReference>
<dbReference type="PANTHER" id="PTHR11113">
    <property type="entry name" value="N-ACETYLGLUCOSAMINE-6-PHOSPHATE DEACETYLASE"/>
    <property type="match status" value="1"/>
</dbReference>
<keyword evidence="11" id="KW-1185">Reference proteome</keyword>
<dbReference type="AlphaFoldDB" id="A0A4R0PCD1"/>
<proteinExistence type="inferred from homology"/>
<protein>
    <submittedName>
        <fullName evidence="10">N-acetylglucosamine-6-phosphate deacetylase</fullName>
        <ecNumber evidence="10">3.5.1.25</ecNumber>
    </submittedName>
</protein>
<dbReference type="InterPro" id="IPR032466">
    <property type="entry name" value="Metal_Hydrolase"/>
</dbReference>
<evidence type="ECO:0000256" key="3">
    <source>
        <dbReference type="ARBA" id="ARBA00022801"/>
    </source>
</evidence>
<evidence type="ECO:0000256" key="1">
    <source>
        <dbReference type="ARBA" id="ARBA00010716"/>
    </source>
</evidence>
<evidence type="ECO:0000256" key="4">
    <source>
        <dbReference type="ARBA" id="ARBA00023277"/>
    </source>
</evidence>
<organism evidence="10 11">
    <name type="scientific">Oricola cellulosilytica</name>
    <dbReference type="NCBI Taxonomy" id="1429082"/>
    <lineage>
        <taxon>Bacteria</taxon>
        <taxon>Pseudomonadati</taxon>
        <taxon>Pseudomonadota</taxon>
        <taxon>Alphaproteobacteria</taxon>
        <taxon>Hyphomicrobiales</taxon>
        <taxon>Ahrensiaceae</taxon>
        <taxon>Oricola</taxon>
    </lineage>
</organism>
<feature type="domain" description="Amidohydrolase-related" evidence="9">
    <location>
        <begin position="53"/>
        <end position="367"/>
    </location>
</feature>
<gene>
    <name evidence="10" type="primary">nagA</name>
    <name evidence="10" type="ORF">E0D97_06115</name>
</gene>
<feature type="binding site" evidence="7">
    <location>
        <position position="252"/>
    </location>
    <ligand>
        <name>substrate</name>
    </ligand>
</feature>
<dbReference type="EMBL" id="SJST01000002">
    <property type="protein sequence ID" value="TCD15121.1"/>
    <property type="molecule type" value="Genomic_DNA"/>
</dbReference>
<feature type="binding site" evidence="7">
    <location>
        <position position="141"/>
    </location>
    <ligand>
        <name>substrate</name>
    </ligand>
</feature>
<dbReference type="Gene3D" id="2.30.40.10">
    <property type="entry name" value="Urease, subunit C, domain 1"/>
    <property type="match status" value="1"/>
</dbReference>
<evidence type="ECO:0000256" key="6">
    <source>
        <dbReference type="PIRSR" id="PIRSR038994-1"/>
    </source>
</evidence>
<feature type="binding site" evidence="7">
    <location>
        <begin position="309"/>
        <end position="311"/>
    </location>
    <ligand>
        <name>substrate</name>
    </ligand>
</feature>
<dbReference type="GO" id="GO:0006046">
    <property type="term" value="P:N-acetylglucosamine catabolic process"/>
    <property type="evidence" value="ECO:0007669"/>
    <property type="project" value="TreeGrafter"/>
</dbReference>
<evidence type="ECO:0000256" key="2">
    <source>
        <dbReference type="ARBA" id="ARBA00022723"/>
    </source>
</evidence>
<dbReference type="InterPro" id="IPR003764">
    <property type="entry name" value="GlcNAc_6-P_deAcase"/>
</dbReference>
<feature type="binding site" evidence="7">
    <location>
        <position position="228"/>
    </location>
    <ligand>
        <name>substrate</name>
    </ligand>
</feature>
<feature type="binding site" evidence="8">
    <location>
        <position position="130"/>
    </location>
    <ligand>
        <name>Zn(2+)</name>
        <dbReference type="ChEBI" id="CHEBI:29105"/>
    </ligand>
</feature>
<dbReference type="GO" id="GO:0008448">
    <property type="term" value="F:N-acetylglucosamine-6-phosphate deacetylase activity"/>
    <property type="evidence" value="ECO:0007669"/>
    <property type="project" value="UniProtKB-EC"/>
</dbReference>
<feature type="binding site" evidence="7">
    <location>
        <begin position="220"/>
        <end position="221"/>
    </location>
    <ligand>
        <name>substrate</name>
    </ligand>
</feature>
<dbReference type="SUPFAM" id="SSF51338">
    <property type="entry name" value="Composite domain of metallo-dependent hydrolases"/>
    <property type="match status" value="1"/>
</dbReference>
<evidence type="ECO:0000256" key="5">
    <source>
        <dbReference type="PIRNR" id="PIRNR038994"/>
    </source>
</evidence>
<name>A0A4R0PCD1_9HYPH</name>
<dbReference type="Pfam" id="PF01979">
    <property type="entry name" value="Amidohydro_1"/>
    <property type="match status" value="1"/>
</dbReference>
<comment type="similarity">
    <text evidence="1 5">Belongs to the metallo-dependent hydrolases superfamily. NagA family.</text>
</comment>
<evidence type="ECO:0000313" key="11">
    <source>
        <dbReference type="Proteomes" id="UP000291301"/>
    </source>
</evidence>
<keyword evidence="4 5" id="KW-0119">Carbohydrate metabolism</keyword>
<dbReference type="PANTHER" id="PTHR11113:SF14">
    <property type="entry name" value="N-ACETYLGLUCOSAMINE-6-PHOSPHATE DEACETYLASE"/>
    <property type="match status" value="1"/>
</dbReference>